<evidence type="ECO:0000313" key="2">
    <source>
        <dbReference type="Proteomes" id="UP000633136"/>
    </source>
</evidence>
<organism evidence="1 2">
    <name type="scientific">Nesterenkonia cremea</name>
    <dbReference type="NCBI Taxonomy" id="1882340"/>
    <lineage>
        <taxon>Bacteria</taxon>
        <taxon>Bacillati</taxon>
        <taxon>Actinomycetota</taxon>
        <taxon>Actinomycetes</taxon>
        <taxon>Micrococcales</taxon>
        <taxon>Micrococcaceae</taxon>
        <taxon>Nesterenkonia</taxon>
    </lineage>
</organism>
<gene>
    <name evidence="1" type="ORF">GCM10011401_21170</name>
</gene>
<protein>
    <submittedName>
        <fullName evidence="1">Sugar ABC transporter substrate-binding protein</fullName>
    </submittedName>
</protein>
<evidence type="ECO:0000313" key="1">
    <source>
        <dbReference type="EMBL" id="GGE73719.1"/>
    </source>
</evidence>
<dbReference type="InterPro" id="IPR006059">
    <property type="entry name" value="SBP"/>
</dbReference>
<comment type="caution">
    <text evidence="1">The sequence shown here is derived from an EMBL/GenBank/DDBJ whole genome shotgun (WGS) entry which is preliminary data.</text>
</comment>
<dbReference type="PANTHER" id="PTHR43649:SF14">
    <property type="entry name" value="BLR3389 PROTEIN"/>
    <property type="match status" value="1"/>
</dbReference>
<dbReference type="PANTHER" id="PTHR43649">
    <property type="entry name" value="ARABINOSE-BINDING PROTEIN-RELATED"/>
    <property type="match status" value="1"/>
</dbReference>
<accession>A0A917ATU9</accession>
<dbReference type="AlphaFoldDB" id="A0A917ATU9"/>
<proteinExistence type="predicted"/>
<reference evidence="1" key="2">
    <citation type="submission" date="2020-09" db="EMBL/GenBank/DDBJ databases">
        <authorList>
            <person name="Sun Q."/>
            <person name="Zhou Y."/>
        </authorList>
    </citation>
    <scope>NUCLEOTIDE SEQUENCE</scope>
    <source>
        <strain evidence="1">CGMCC 1.15388</strain>
    </source>
</reference>
<dbReference type="EMBL" id="BMIS01000010">
    <property type="protein sequence ID" value="GGE73719.1"/>
    <property type="molecule type" value="Genomic_DNA"/>
</dbReference>
<dbReference type="InterPro" id="IPR050490">
    <property type="entry name" value="Bact_solute-bd_prot1"/>
</dbReference>
<keyword evidence="2" id="KW-1185">Reference proteome</keyword>
<dbReference type="SUPFAM" id="SSF53850">
    <property type="entry name" value="Periplasmic binding protein-like II"/>
    <property type="match status" value="1"/>
</dbReference>
<name>A0A917ATU9_9MICC</name>
<dbReference type="Proteomes" id="UP000633136">
    <property type="component" value="Unassembled WGS sequence"/>
</dbReference>
<reference evidence="1" key="1">
    <citation type="journal article" date="2014" name="Int. J. Syst. Evol. Microbiol.">
        <title>Complete genome sequence of Corynebacterium casei LMG S-19264T (=DSM 44701T), isolated from a smear-ripened cheese.</title>
        <authorList>
            <consortium name="US DOE Joint Genome Institute (JGI-PGF)"/>
            <person name="Walter F."/>
            <person name="Albersmeier A."/>
            <person name="Kalinowski J."/>
            <person name="Ruckert C."/>
        </authorList>
    </citation>
    <scope>NUCLEOTIDE SEQUENCE</scope>
    <source>
        <strain evidence="1">CGMCC 1.15388</strain>
    </source>
</reference>
<dbReference type="Gene3D" id="3.40.190.10">
    <property type="entry name" value="Periplasmic binding protein-like II"/>
    <property type="match status" value="2"/>
</dbReference>
<dbReference type="Pfam" id="PF01547">
    <property type="entry name" value="SBP_bac_1"/>
    <property type="match status" value="1"/>
</dbReference>
<dbReference type="RefSeq" id="WP_188685506.1">
    <property type="nucleotide sequence ID" value="NZ_BMIS01000010.1"/>
</dbReference>
<sequence>MRRRTRTSIAGFGAGTLLAISGCGGGNLDGANVWILTGGIWDRVGEDIENYNEQAEDGQQLTIETFENESYKERIRTSIGSGEAPTLIMSWSGGPLAEYVDQDQVIDLSGEVDALQARVHDSVWDNGVIDGGVYGVPVTDVAPGVLYYNEALFEQVGLDVPETWSEVEQAIEVFNDHDITPFSMAGGSVWPALIWLQYLTDRHGGEEVFQAVVDGEPDAWSQESILYALEIMQELTEKGAFDETFMGVTADQNEDARLLADGEAAMLVQGSWVFLTMHDDYPDFAESGDFGWTTFPALEEGAGDPSNVVGNPTQFFSVSVDATEEEQQIALDYLNSWVYNDEMVQTMLETQSVPPLTDIDDHMDGMEDPDYLEFIDTLVDEANHFQLSWDQAVMPNEEQPLIENLENLLHGNITPQEFVENMNALRE</sequence>
<dbReference type="PROSITE" id="PS51257">
    <property type="entry name" value="PROKAR_LIPOPROTEIN"/>
    <property type="match status" value="1"/>
</dbReference>